<evidence type="ECO:0000256" key="4">
    <source>
        <dbReference type="ARBA" id="ARBA00023136"/>
    </source>
</evidence>
<dbReference type="Proteomes" id="UP000247498">
    <property type="component" value="Unassembled WGS sequence"/>
</dbReference>
<dbReference type="GO" id="GO:0070941">
    <property type="term" value="P:eisosome assembly"/>
    <property type="evidence" value="ECO:0007669"/>
    <property type="project" value="TreeGrafter"/>
</dbReference>
<dbReference type="GO" id="GO:0005886">
    <property type="term" value="C:plasma membrane"/>
    <property type="evidence" value="ECO:0007669"/>
    <property type="project" value="TreeGrafter"/>
</dbReference>
<dbReference type="Pfam" id="PF01284">
    <property type="entry name" value="MARVEL"/>
    <property type="match status" value="1"/>
</dbReference>
<dbReference type="PANTHER" id="PTHR28165">
    <property type="entry name" value="NON-CLASSICAL EXPORT PROTEIN 2-RELATED"/>
    <property type="match status" value="1"/>
</dbReference>
<dbReference type="AlphaFoldDB" id="A0A2V0PNQ2"/>
<gene>
    <name evidence="7" type="ORF">Rsub_12002</name>
</gene>
<evidence type="ECO:0000313" key="7">
    <source>
        <dbReference type="EMBL" id="GBF99057.1"/>
    </source>
</evidence>
<evidence type="ECO:0000256" key="2">
    <source>
        <dbReference type="ARBA" id="ARBA00022692"/>
    </source>
</evidence>
<dbReference type="GO" id="GO:0032126">
    <property type="term" value="C:eisosome"/>
    <property type="evidence" value="ECO:0007669"/>
    <property type="project" value="TreeGrafter"/>
</dbReference>
<dbReference type="InterPro" id="IPR008253">
    <property type="entry name" value="Marvel"/>
</dbReference>
<protein>
    <recommendedName>
        <fullName evidence="6">MARVEL domain-containing protein</fullName>
    </recommendedName>
</protein>
<reference evidence="7 8" key="1">
    <citation type="journal article" date="2018" name="Sci. Rep.">
        <title>Raphidocelis subcapitata (=Pseudokirchneriella subcapitata) provides an insight into genome evolution and environmental adaptations in the Sphaeropleales.</title>
        <authorList>
            <person name="Suzuki S."/>
            <person name="Yamaguchi H."/>
            <person name="Nakajima N."/>
            <person name="Kawachi M."/>
        </authorList>
    </citation>
    <scope>NUCLEOTIDE SEQUENCE [LARGE SCALE GENOMIC DNA]</scope>
    <source>
        <strain evidence="7 8">NIES-35</strain>
    </source>
</reference>
<feature type="transmembrane region" description="Helical" evidence="5">
    <location>
        <begin position="72"/>
        <end position="95"/>
    </location>
</feature>
<feature type="transmembrane region" description="Helical" evidence="5">
    <location>
        <begin position="115"/>
        <end position="136"/>
    </location>
</feature>
<proteinExistence type="predicted"/>
<evidence type="ECO:0000259" key="6">
    <source>
        <dbReference type="PROSITE" id="PS51225"/>
    </source>
</evidence>
<evidence type="ECO:0000256" key="5">
    <source>
        <dbReference type="SAM" id="Phobius"/>
    </source>
</evidence>
<evidence type="ECO:0000256" key="3">
    <source>
        <dbReference type="ARBA" id="ARBA00022989"/>
    </source>
</evidence>
<evidence type="ECO:0000256" key="1">
    <source>
        <dbReference type="ARBA" id="ARBA00004141"/>
    </source>
</evidence>
<dbReference type="InterPro" id="IPR052649">
    <property type="entry name" value="NCE102-like"/>
</dbReference>
<comment type="subcellular location">
    <subcellularLocation>
        <location evidence="1">Membrane</location>
        <topology evidence="1">Multi-pass membrane protein</topology>
    </subcellularLocation>
</comment>
<keyword evidence="4 5" id="KW-0472">Membrane</keyword>
<keyword evidence="2 5" id="KW-0812">Transmembrane</keyword>
<accession>A0A2V0PNQ2</accession>
<keyword evidence="8" id="KW-1185">Reference proteome</keyword>
<comment type="caution">
    <text evidence="7">The sequence shown here is derived from an EMBL/GenBank/DDBJ whole genome shotgun (WGS) entry which is preliminary data.</text>
</comment>
<dbReference type="InParanoid" id="A0A2V0PNQ2"/>
<dbReference type="PROSITE" id="PS51225">
    <property type="entry name" value="MARVEL"/>
    <property type="match status" value="1"/>
</dbReference>
<feature type="transmembrane region" description="Helical" evidence="5">
    <location>
        <begin position="12"/>
        <end position="30"/>
    </location>
</feature>
<feature type="domain" description="MARVEL" evidence="6">
    <location>
        <begin position="4"/>
        <end position="131"/>
    </location>
</feature>
<dbReference type="EMBL" id="BDRX01000143">
    <property type="protein sequence ID" value="GBF99057.1"/>
    <property type="molecule type" value="Genomic_DNA"/>
</dbReference>
<feature type="transmembrane region" description="Helical" evidence="5">
    <location>
        <begin position="42"/>
        <end position="60"/>
    </location>
</feature>
<dbReference type="OrthoDB" id="528856at2759"/>
<sequence length="160" mass="17291">MASCWLASKIVLRVVQAVFALITFAASAYLQTKGFREPRINFMVFTGVTAWLLAMFYAAVSCSEGLQRTFWGIVEAVVNAAWTVFFLAAAGAYAADGRCKPSDVDITQPFTECGAFVASQAFAWLSLLLWLPSLFISIVDTRRGEGVTGGGKRYPVSAPA</sequence>
<keyword evidence="3 5" id="KW-1133">Transmembrane helix</keyword>
<organism evidence="7 8">
    <name type="scientific">Raphidocelis subcapitata</name>
    <dbReference type="NCBI Taxonomy" id="307507"/>
    <lineage>
        <taxon>Eukaryota</taxon>
        <taxon>Viridiplantae</taxon>
        <taxon>Chlorophyta</taxon>
        <taxon>core chlorophytes</taxon>
        <taxon>Chlorophyceae</taxon>
        <taxon>CS clade</taxon>
        <taxon>Sphaeropleales</taxon>
        <taxon>Selenastraceae</taxon>
        <taxon>Raphidocelis</taxon>
    </lineage>
</organism>
<name>A0A2V0PNQ2_9CHLO</name>
<evidence type="ECO:0000313" key="8">
    <source>
        <dbReference type="Proteomes" id="UP000247498"/>
    </source>
</evidence>
<dbReference type="GO" id="GO:0072659">
    <property type="term" value="P:protein localization to plasma membrane"/>
    <property type="evidence" value="ECO:0007669"/>
    <property type="project" value="TreeGrafter"/>
</dbReference>
<dbReference type="PANTHER" id="PTHR28165:SF1">
    <property type="entry name" value="NON-CLASSICAL EXPORT PROTEIN 2-RELATED"/>
    <property type="match status" value="1"/>
</dbReference>